<keyword evidence="3" id="KW-1185">Reference proteome</keyword>
<proteinExistence type="predicted"/>
<organism evidence="2 3">
    <name type="scientific">Gnathostoma spinigerum</name>
    <dbReference type="NCBI Taxonomy" id="75299"/>
    <lineage>
        <taxon>Eukaryota</taxon>
        <taxon>Metazoa</taxon>
        <taxon>Ecdysozoa</taxon>
        <taxon>Nematoda</taxon>
        <taxon>Chromadorea</taxon>
        <taxon>Rhabditida</taxon>
        <taxon>Spirurina</taxon>
        <taxon>Gnathostomatomorpha</taxon>
        <taxon>Gnathostomatoidea</taxon>
        <taxon>Gnathostomatidae</taxon>
        <taxon>Gnathostoma</taxon>
    </lineage>
</organism>
<dbReference type="EMBL" id="JBGFUD010006106">
    <property type="protein sequence ID" value="MFH4980801.1"/>
    <property type="molecule type" value="Genomic_DNA"/>
</dbReference>
<sequence>MIIECVSHEMSWKMKATLTQFMYPRPVAKEMTVMASHASEIEVHEFVATQKPASSVSKAYILISNKRCDVMRICFGSRHTLINQLPLKSKTDIRELQYAVSELLKLGRWNVEDVCVGMNIIEWEYPRHWEWIPNNDKGKIRYSTFIKPSESTRNGSAIIPKVYNYKETRISNQEMLTIFKPTKPGERKGIEIQHGPIGKAVTTFYEDIDILPPEGDPFYIIFAQNASKCGARLMLPLEFNSLKGPLTRKIATAFTPARILRLRTGINVWATALGYIAGNIFGVVLTSIILCRMSKAFYKKWNDEMKKIYGRFAMTDPNVSVMGGVSQMGGGTGLSTMGGTSAMGGLSQLGTTPSTMG</sequence>
<protein>
    <submittedName>
        <fullName evidence="2">Uncharacterized protein</fullName>
    </submittedName>
</protein>
<comment type="caution">
    <text evidence="2">The sequence shown here is derived from an EMBL/GenBank/DDBJ whole genome shotgun (WGS) entry which is preliminary data.</text>
</comment>
<dbReference type="Proteomes" id="UP001608902">
    <property type="component" value="Unassembled WGS sequence"/>
</dbReference>
<evidence type="ECO:0000313" key="3">
    <source>
        <dbReference type="Proteomes" id="UP001608902"/>
    </source>
</evidence>
<keyword evidence="1" id="KW-0472">Membrane</keyword>
<evidence type="ECO:0000256" key="1">
    <source>
        <dbReference type="SAM" id="Phobius"/>
    </source>
</evidence>
<dbReference type="AlphaFoldDB" id="A0ABD6ETM2"/>
<name>A0ABD6ETM2_9BILA</name>
<reference evidence="2 3" key="1">
    <citation type="submission" date="2024-08" db="EMBL/GenBank/DDBJ databases">
        <title>Gnathostoma spinigerum genome.</title>
        <authorList>
            <person name="Gonzalez-Bertolin B."/>
            <person name="Monzon S."/>
            <person name="Zaballos A."/>
            <person name="Jimenez P."/>
            <person name="Dekumyoy P."/>
            <person name="Varona S."/>
            <person name="Cuesta I."/>
            <person name="Sumanam S."/>
            <person name="Adisakwattana P."/>
            <person name="Gasser R.B."/>
            <person name="Hernandez-Gonzalez A."/>
            <person name="Young N.D."/>
            <person name="Perteguer M.J."/>
        </authorList>
    </citation>
    <scope>NUCLEOTIDE SEQUENCE [LARGE SCALE GENOMIC DNA]</scope>
    <source>
        <strain evidence="2">AL3</strain>
        <tissue evidence="2">Liver</tissue>
    </source>
</reference>
<feature type="transmembrane region" description="Helical" evidence="1">
    <location>
        <begin position="268"/>
        <end position="291"/>
    </location>
</feature>
<keyword evidence="1" id="KW-0812">Transmembrane</keyword>
<gene>
    <name evidence="2" type="ORF">AB6A40_007510</name>
</gene>
<keyword evidence="1" id="KW-1133">Transmembrane helix</keyword>
<evidence type="ECO:0000313" key="2">
    <source>
        <dbReference type="EMBL" id="MFH4980801.1"/>
    </source>
</evidence>
<accession>A0ABD6ETM2</accession>